<feature type="compositionally biased region" description="Basic and acidic residues" evidence="1">
    <location>
        <begin position="121"/>
        <end position="135"/>
    </location>
</feature>
<feature type="domain" description="PRC-barrel" evidence="2">
    <location>
        <begin position="7"/>
        <end position="75"/>
    </location>
</feature>
<feature type="region of interest" description="Disordered" evidence="1">
    <location>
        <begin position="108"/>
        <end position="135"/>
    </location>
</feature>
<dbReference type="GO" id="GO:0019684">
    <property type="term" value="P:photosynthesis, light reaction"/>
    <property type="evidence" value="ECO:0007669"/>
    <property type="project" value="InterPro"/>
</dbReference>
<dbReference type="InterPro" id="IPR019060">
    <property type="entry name" value="DUF2382"/>
</dbReference>
<dbReference type="InterPro" id="IPR011033">
    <property type="entry name" value="PRC_barrel-like_sf"/>
</dbReference>
<evidence type="ECO:0000313" key="4">
    <source>
        <dbReference type="EMBL" id="MBJ7603105.1"/>
    </source>
</evidence>
<dbReference type="Pfam" id="PF05239">
    <property type="entry name" value="PRC"/>
    <property type="match status" value="1"/>
</dbReference>
<dbReference type="GO" id="GO:0030077">
    <property type="term" value="C:plasma membrane light-harvesting complex"/>
    <property type="evidence" value="ECO:0007669"/>
    <property type="project" value="InterPro"/>
</dbReference>
<feature type="compositionally biased region" description="Basic and acidic residues" evidence="1">
    <location>
        <begin position="224"/>
        <end position="256"/>
    </location>
</feature>
<dbReference type="AlphaFoldDB" id="A0A934KJB0"/>
<dbReference type="Proteomes" id="UP000620075">
    <property type="component" value="Unassembled WGS sequence"/>
</dbReference>
<dbReference type="PANTHER" id="PTHR38463">
    <property type="entry name" value="STRESS RESPONSE PROTEIN YSNF"/>
    <property type="match status" value="1"/>
</dbReference>
<feature type="domain" description="DUF2382" evidence="3">
    <location>
        <begin position="136"/>
        <end position="244"/>
    </location>
</feature>
<reference evidence="4 5" key="1">
    <citation type="submission" date="2020-10" db="EMBL/GenBank/DDBJ databases">
        <title>Ca. Dormibacterota MAGs.</title>
        <authorList>
            <person name="Montgomery K."/>
        </authorList>
    </citation>
    <scope>NUCLEOTIDE SEQUENCE [LARGE SCALE GENOMIC DNA]</scope>
    <source>
        <strain evidence="4">SC8811_S16_3</strain>
    </source>
</reference>
<dbReference type="Gene3D" id="3.90.50.10">
    <property type="entry name" value="Photosynthetic Reaction Center, subunit H, domain 2"/>
    <property type="match status" value="1"/>
</dbReference>
<name>A0A934KJB0_9BACT</name>
<dbReference type="SUPFAM" id="SSF50346">
    <property type="entry name" value="PRC-barrel domain"/>
    <property type="match status" value="1"/>
</dbReference>
<evidence type="ECO:0000259" key="3">
    <source>
        <dbReference type="Pfam" id="PF09557"/>
    </source>
</evidence>
<dbReference type="PANTHER" id="PTHR38463:SF1">
    <property type="entry name" value="STRESS RESPONSE PROTEIN YSNF"/>
    <property type="match status" value="1"/>
</dbReference>
<evidence type="ECO:0000256" key="1">
    <source>
        <dbReference type="SAM" id="MobiDB-lite"/>
    </source>
</evidence>
<comment type="caution">
    <text evidence="4">The sequence shown here is derived from an EMBL/GenBank/DDBJ whole genome shotgun (WGS) entry which is preliminary data.</text>
</comment>
<proteinExistence type="predicted"/>
<gene>
    <name evidence="4" type="ORF">JF888_07955</name>
</gene>
<protein>
    <submittedName>
        <fullName evidence="4">DUF2382 domain-containing protein</fullName>
    </submittedName>
</protein>
<evidence type="ECO:0000259" key="2">
    <source>
        <dbReference type="Pfam" id="PF05239"/>
    </source>
</evidence>
<dbReference type="RefSeq" id="WP_338178538.1">
    <property type="nucleotide sequence ID" value="NZ_JAEKNQ010000031.1"/>
</dbReference>
<dbReference type="InterPro" id="IPR052967">
    <property type="entry name" value="Stress_Response_Assoc"/>
</dbReference>
<dbReference type="InterPro" id="IPR027275">
    <property type="entry name" value="PRC-brl_dom"/>
</dbReference>
<dbReference type="Pfam" id="PF09557">
    <property type="entry name" value="DUF2382"/>
    <property type="match status" value="1"/>
</dbReference>
<evidence type="ECO:0000313" key="5">
    <source>
        <dbReference type="Proteomes" id="UP000620075"/>
    </source>
</evidence>
<dbReference type="InterPro" id="IPR014747">
    <property type="entry name" value="Bac_photo_RC_H_C"/>
</dbReference>
<sequence length="273" mass="30411">MNMENTVGDWEGKTLFDQDGGKIGTIETVYTDTGTNKPEWALVHTGLFGMKHNFVPLAGATSNESGFRVPFTKDVISSAPNVGNDEELSEQEEARLFEHYGIPYGGETVTAQGTGGAGVDDTARRDVDRGDQGTVRRHEEELTVGKVRRPSELVRLNKRVETEPVSTNVGLEHEDVRIERQPLDERATAGQHEFGEQQHEVVLHHEEPVVEKQVVAKEQVSVEKDVRREDREVTDDVRKERIDVEREGGVEGRTAGETDLGGRGTTDDEQRRL</sequence>
<dbReference type="EMBL" id="JAEKNQ010000031">
    <property type="protein sequence ID" value="MBJ7603105.1"/>
    <property type="molecule type" value="Genomic_DNA"/>
</dbReference>
<accession>A0A934KJB0</accession>
<organism evidence="4 5">
    <name type="scientific">Candidatus Dormiibacter inghamiae</name>
    <dbReference type="NCBI Taxonomy" id="3127013"/>
    <lineage>
        <taxon>Bacteria</taxon>
        <taxon>Bacillati</taxon>
        <taxon>Candidatus Dormiibacterota</taxon>
        <taxon>Candidatus Dormibacteria</taxon>
        <taxon>Candidatus Dormibacterales</taxon>
        <taxon>Candidatus Dormibacteraceae</taxon>
        <taxon>Candidatus Dormiibacter</taxon>
    </lineage>
</organism>
<feature type="region of interest" description="Disordered" evidence="1">
    <location>
        <begin position="224"/>
        <end position="273"/>
    </location>
</feature>